<reference evidence="1" key="2">
    <citation type="journal article" date="2015" name="Fish Shellfish Immunol.">
        <title>Early steps in the European eel (Anguilla anguilla)-Vibrio vulnificus interaction in the gills: Role of the RtxA13 toxin.</title>
        <authorList>
            <person name="Callol A."/>
            <person name="Pajuelo D."/>
            <person name="Ebbesson L."/>
            <person name="Teles M."/>
            <person name="MacKenzie S."/>
            <person name="Amaro C."/>
        </authorList>
    </citation>
    <scope>NUCLEOTIDE SEQUENCE</scope>
</reference>
<proteinExistence type="predicted"/>
<evidence type="ECO:0000313" key="1">
    <source>
        <dbReference type="EMBL" id="JAH22233.1"/>
    </source>
</evidence>
<sequence>MGAGDFSGLTD</sequence>
<name>A0A0E9R1Q3_ANGAN</name>
<organism evidence="1">
    <name type="scientific">Anguilla anguilla</name>
    <name type="common">European freshwater eel</name>
    <name type="synonym">Muraena anguilla</name>
    <dbReference type="NCBI Taxonomy" id="7936"/>
    <lineage>
        <taxon>Eukaryota</taxon>
        <taxon>Metazoa</taxon>
        <taxon>Chordata</taxon>
        <taxon>Craniata</taxon>
        <taxon>Vertebrata</taxon>
        <taxon>Euteleostomi</taxon>
        <taxon>Actinopterygii</taxon>
        <taxon>Neopterygii</taxon>
        <taxon>Teleostei</taxon>
        <taxon>Anguilliformes</taxon>
        <taxon>Anguillidae</taxon>
        <taxon>Anguilla</taxon>
    </lineage>
</organism>
<dbReference type="EMBL" id="GBXM01086344">
    <property type="protein sequence ID" value="JAH22233.1"/>
    <property type="molecule type" value="Transcribed_RNA"/>
</dbReference>
<reference evidence="1" key="1">
    <citation type="submission" date="2014-11" db="EMBL/GenBank/DDBJ databases">
        <authorList>
            <person name="Amaro Gonzalez C."/>
        </authorList>
    </citation>
    <scope>NUCLEOTIDE SEQUENCE</scope>
</reference>
<protein>
    <submittedName>
        <fullName evidence="1">Uncharacterized protein</fullName>
    </submittedName>
</protein>
<accession>A0A0E9R1Q3</accession>